<dbReference type="Gene3D" id="2.60.60.20">
    <property type="entry name" value="PLAT/LH2 domain"/>
    <property type="match status" value="1"/>
</dbReference>
<keyword evidence="3" id="KW-0732">Signal</keyword>
<gene>
    <name evidence="5" type="ORF">HU200_032116</name>
</gene>
<evidence type="ECO:0000256" key="2">
    <source>
        <dbReference type="SAM" id="MobiDB-lite"/>
    </source>
</evidence>
<dbReference type="OrthoDB" id="5322100at2759"/>
<evidence type="ECO:0000313" key="5">
    <source>
        <dbReference type="EMBL" id="KAF8703319.1"/>
    </source>
</evidence>
<evidence type="ECO:0000259" key="4">
    <source>
        <dbReference type="PROSITE" id="PS50095"/>
    </source>
</evidence>
<dbReference type="EMBL" id="JACEFO010001778">
    <property type="protein sequence ID" value="KAF8703319.1"/>
    <property type="molecule type" value="Genomic_DNA"/>
</dbReference>
<protein>
    <recommendedName>
        <fullName evidence="4">PLAT domain-containing protein</fullName>
    </recommendedName>
</protein>
<dbReference type="SUPFAM" id="SSF49723">
    <property type="entry name" value="Lipase/lipooxygenase domain (PLAT/LH2 domain)"/>
    <property type="match status" value="1"/>
</dbReference>
<dbReference type="PANTHER" id="PTHR31718:SF59">
    <property type="entry name" value="PLAT DOMAIN-CONTAINING PROTEIN"/>
    <property type="match status" value="1"/>
</dbReference>
<comment type="caution">
    <text evidence="5">The sequence shown here is derived from an EMBL/GenBank/DDBJ whole genome shotgun (WGS) entry which is preliminary data.</text>
</comment>
<accession>A0A835EPG8</accession>
<dbReference type="InterPro" id="IPR036392">
    <property type="entry name" value="PLAT/LH2_dom_sf"/>
</dbReference>
<comment type="caution">
    <text evidence="1">Lacks conserved residue(s) required for the propagation of feature annotation.</text>
</comment>
<organism evidence="5 6">
    <name type="scientific">Digitaria exilis</name>
    <dbReference type="NCBI Taxonomy" id="1010633"/>
    <lineage>
        <taxon>Eukaryota</taxon>
        <taxon>Viridiplantae</taxon>
        <taxon>Streptophyta</taxon>
        <taxon>Embryophyta</taxon>
        <taxon>Tracheophyta</taxon>
        <taxon>Spermatophyta</taxon>
        <taxon>Magnoliopsida</taxon>
        <taxon>Liliopsida</taxon>
        <taxon>Poales</taxon>
        <taxon>Poaceae</taxon>
        <taxon>PACMAD clade</taxon>
        <taxon>Panicoideae</taxon>
        <taxon>Panicodae</taxon>
        <taxon>Paniceae</taxon>
        <taxon>Anthephorinae</taxon>
        <taxon>Digitaria</taxon>
    </lineage>
</organism>
<dbReference type="Pfam" id="PF01477">
    <property type="entry name" value="PLAT"/>
    <property type="match status" value="1"/>
</dbReference>
<dbReference type="PANTHER" id="PTHR31718">
    <property type="entry name" value="PLAT DOMAIN-CONTAINING PROTEIN"/>
    <property type="match status" value="1"/>
</dbReference>
<proteinExistence type="predicted"/>
<dbReference type="Proteomes" id="UP000636709">
    <property type="component" value="Unassembled WGS sequence"/>
</dbReference>
<feature type="region of interest" description="Disordered" evidence="2">
    <location>
        <begin position="197"/>
        <end position="220"/>
    </location>
</feature>
<dbReference type="AlphaFoldDB" id="A0A835EPG8"/>
<sequence length="236" mass="24961">MAGKTISFAVLLSFLAHFHLTAAGSISLAPPPVAPDVEVVSSAPLQTSSATATGTIISNDNNECVYTVYVKTGWIWKAGTDSVISLGLFSADGAGFTVPDMAKWGGLMGAGHDYYERGHTDIFSGRAPCLASAPCAMNLTSDGTGPHHGWYCESVEVTAAAPHAACARARFGVDQWLARDAPPYQLHAERSVCHKKAAEDLSRSRLPSTSPARRRSPPTTQATCCLATHLARYPDD</sequence>
<feature type="chain" id="PRO_5032694971" description="PLAT domain-containing protein" evidence="3">
    <location>
        <begin position="24"/>
        <end position="236"/>
    </location>
</feature>
<evidence type="ECO:0000256" key="3">
    <source>
        <dbReference type="SAM" id="SignalP"/>
    </source>
</evidence>
<keyword evidence="6" id="KW-1185">Reference proteome</keyword>
<evidence type="ECO:0000256" key="1">
    <source>
        <dbReference type="PROSITE-ProRule" id="PRU00152"/>
    </source>
</evidence>
<evidence type="ECO:0000313" key="6">
    <source>
        <dbReference type="Proteomes" id="UP000636709"/>
    </source>
</evidence>
<reference evidence="5" key="1">
    <citation type="submission" date="2020-07" db="EMBL/GenBank/DDBJ databases">
        <title>Genome sequence and genetic diversity analysis of an under-domesticated orphan crop, white fonio (Digitaria exilis).</title>
        <authorList>
            <person name="Bennetzen J.L."/>
            <person name="Chen S."/>
            <person name="Ma X."/>
            <person name="Wang X."/>
            <person name="Yssel A.E.J."/>
            <person name="Chaluvadi S.R."/>
            <person name="Johnson M."/>
            <person name="Gangashetty P."/>
            <person name="Hamidou F."/>
            <person name="Sanogo M.D."/>
            <person name="Zwaenepoel A."/>
            <person name="Wallace J."/>
            <person name="Van De Peer Y."/>
            <person name="Van Deynze A."/>
        </authorList>
    </citation>
    <scope>NUCLEOTIDE SEQUENCE</scope>
    <source>
        <tissue evidence="5">Leaves</tissue>
    </source>
</reference>
<dbReference type="InterPro" id="IPR001024">
    <property type="entry name" value="PLAT/LH2_dom"/>
</dbReference>
<name>A0A835EPG8_9POAL</name>
<feature type="signal peptide" evidence="3">
    <location>
        <begin position="1"/>
        <end position="23"/>
    </location>
</feature>
<dbReference type="PROSITE" id="PS50095">
    <property type="entry name" value="PLAT"/>
    <property type="match status" value="1"/>
</dbReference>
<feature type="compositionally biased region" description="Low complexity" evidence="2">
    <location>
        <begin position="204"/>
        <end position="220"/>
    </location>
</feature>
<feature type="domain" description="PLAT" evidence="4">
    <location>
        <begin position="64"/>
        <end position="191"/>
    </location>
</feature>